<evidence type="ECO:0000313" key="8">
    <source>
        <dbReference type="Proteomes" id="UP001589838"/>
    </source>
</evidence>
<comment type="caution">
    <text evidence="7">The sequence shown here is derived from an EMBL/GenBank/DDBJ whole genome shotgun (WGS) entry which is preliminary data.</text>
</comment>
<dbReference type="Proteomes" id="UP001589838">
    <property type="component" value="Unassembled WGS sequence"/>
</dbReference>
<reference evidence="7 8" key="1">
    <citation type="submission" date="2024-09" db="EMBL/GenBank/DDBJ databases">
        <authorList>
            <person name="Sun Q."/>
            <person name="Mori K."/>
        </authorList>
    </citation>
    <scope>NUCLEOTIDE SEQUENCE [LARGE SCALE GENOMIC DNA]</scope>
    <source>
        <strain evidence="7 8">NCAIM B.02610</strain>
    </source>
</reference>
<evidence type="ECO:0000256" key="3">
    <source>
        <dbReference type="ARBA" id="ARBA00022643"/>
    </source>
</evidence>
<feature type="domain" description="Nitroreductase" evidence="6">
    <location>
        <begin position="11"/>
        <end position="165"/>
    </location>
</feature>
<sequence>MKNNDFIDLLKSHRSIRAFTNQQVTDQVVDEIVESGRWAPTSHHVQAYSILVIKDEERKKDLATLAGNQSYVATCPVFFVICADFYRLKMASEKHGQSFEVGEQEQALVGAVDAALVAQNMLLAARSYDLGGVMIGGIRNDPEAVSQLLGLPPYTFPVMGLCIGYPAQSPNQKPRLPKRAVVFKEQYNQMEIDEAIGEYDQVMKTYYYERTKGKRSDTWSELMAQFLSTPKRPQVGDFLKKQGFISKK</sequence>
<dbReference type="InterPro" id="IPR029479">
    <property type="entry name" value="Nitroreductase"/>
</dbReference>
<organism evidence="7 8">
    <name type="scientific">Halalkalibacter kiskunsagensis</name>
    <dbReference type="NCBI Taxonomy" id="1548599"/>
    <lineage>
        <taxon>Bacteria</taxon>
        <taxon>Bacillati</taxon>
        <taxon>Bacillota</taxon>
        <taxon>Bacilli</taxon>
        <taxon>Bacillales</taxon>
        <taxon>Bacillaceae</taxon>
        <taxon>Halalkalibacter</taxon>
    </lineage>
</organism>
<dbReference type="RefSeq" id="WP_335963860.1">
    <property type="nucleotide sequence ID" value="NZ_JAXBLX010000066.1"/>
</dbReference>
<dbReference type="InterPro" id="IPR016446">
    <property type="entry name" value="Flavin_OxRdtase_Frp"/>
</dbReference>
<evidence type="ECO:0000256" key="1">
    <source>
        <dbReference type="ARBA" id="ARBA00008366"/>
    </source>
</evidence>
<dbReference type="CDD" id="cd02146">
    <property type="entry name" value="NfsA-like"/>
    <property type="match status" value="1"/>
</dbReference>
<dbReference type="PANTHER" id="PTHR43425">
    <property type="entry name" value="OXYGEN-INSENSITIVE NADPH NITROREDUCTASE"/>
    <property type="match status" value="1"/>
</dbReference>
<keyword evidence="3 5" id="KW-0288">FMN</keyword>
<name>A0ABV6KGC6_9BACI</name>
<dbReference type="NCBIfam" id="NF008033">
    <property type="entry name" value="PRK10765.1"/>
    <property type="match status" value="1"/>
</dbReference>
<evidence type="ECO:0000259" key="6">
    <source>
        <dbReference type="Pfam" id="PF00881"/>
    </source>
</evidence>
<dbReference type="PIRSF" id="PIRSF005426">
    <property type="entry name" value="Frp"/>
    <property type="match status" value="1"/>
</dbReference>
<dbReference type="EMBL" id="JBHLUX010000074">
    <property type="protein sequence ID" value="MFC0472371.1"/>
    <property type="molecule type" value="Genomic_DNA"/>
</dbReference>
<dbReference type="InterPro" id="IPR000415">
    <property type="entry name" value="Nitroreductase-like"/>
</dbReference>
<dbReference type="Gene3D" id="3.40.109.10">
    <property type="entry name" value="NADH Oxidase"/>
    <property type="match status" value="1"/>
</dbReference>
<keyword evidence="2 5" id="KW-0285">Flavoprotein</keyword>
<dbReference type="PANTHER" id="PTHR43425:SF2">
    <property type="entry name" value="OXYGEN-INSENSITIVE NADPH NITROREDUCTASE"/>
    <property type="match status" value="1"/>
</dbReference>
<proteinExistence type="inferred from homology"/>
<keyword evidence="8" id="KW-1185">Reference proteome</keyword>
<dbReference type="Pfam" id="PF00881">
    <property type="entry name" value="Nitroreductase"/>
    <property type="match status" value="1"/>
</dbReference>
<evidence type="ECO:0000256" key="5">
    <source>
        <dbReference type="PIRNR" id="PIRNR005426"/>
    </source>
</evidence>
<dbReference type="SUPFAM" id="SSF55469">
    <property type="entry name" value="FMN-dependent nitroreductase-like"/>
    <property type="match status" value="1"/>
</dbReference>
<keyword evidence="4 5" id="KW-0560">Oxidoreductase</keyword>
<keyword evidence="5" id="KW-0521">NADP</keyword>
<evidence type="ECO:0000256" key="4">
    <source>
        <dbReference type="ARBA" id="ARBA00023002"/>
    </source>
</evidence>
<gene>
    <name evidence="7" type="primary">nfsA</name>
    <name evidence="7" type="ORF">ACFFHM_18255</name>
</gene>
<accession>A0ABV6KGC6</accession>
<comment type="similarity">
    <text evidence="1 5">Belongs to the flavin oxidoreductase frp family.</text>
</comment>
<evidence type="ECO:0000313" key="7">
    <source>
        <dbReference type="EMBL" id="MFC0472371.1"/>
    </source>
</evidence>
<evidence type="ECO:0000256" key="2">
    <source>
        <dbReference type="ARBA" id="ARBA00022630"/>
    </source>
</evidence>
<protein>
    <submittedName>
        <fullName evidence="7">Oxygen-insensitive NADPH nitroreductase</fullName>
    </submittedName>
</protein>